<dbReference type="Proteomes" id="UP001595075">
    <property type="component" value="Unassembled WGS sequence"/>
</dbReference>
<name>A0ABR4CAF5_9HELO</name>
<dbReference type="Pfam" id="PF26335">
    <property type="entry name" value="ARB_00930_C"/>
    <property type="match status" value="1"/>
</dbReference>
<dbReference type="InterPro" id="IPR012338">
    <property type="entry name" value="Beta-lactam/transpept-like"/>
</dbReference>
<evidence type="ECO:0000313" key="2">
    <source>
        <dbReference type="EMBL" id="KAL2066214.1"/>
    </source>
</evidence>
<sequence>MESLQIAFDSATKSGNSSHGPISANKTSFSIGLFSTESSSSLNPFLCQYNYAAPFQLPNKSGNSEIDENKVYRIGAVTQLFTKYTFLIEAGESHWGDLVTRLVPELAEAAKAFSANDEPLKTTGSSFDAMLNANVIHTLKLHHTRPSIPPYNRTGVLSENLTASGWDTAHAEKFDPQTQFSLLNHSSLVNKPFLTPNLMNSQRRPWQIYSAVTDGHVPITEIFTLSGSIGLYRSYVGIVPNYAVGPVILATDSSKSVDLNAYAYLVLEFLPTLEITAISQANETYAGRYTDRSSNSTISVEVEGKLGMSVTQLTNNDTDLEAEIARLKGIRSEALNFRLYPTNLHKNGRLAFRVVWQDNDELTDAATMTCVS</sequence>
<feature type="domain" description="Beta-lactamase-like ARB-00930-like C-terminal" evidence="1">
    <location>
        <begin position="277"/>
        <end position="372"/>
    </location>
</feature>
<organism evidence="2 3">
    <name type="scientific">Oculimacula yallundae</name>
    <dbReference type="NCBI Taxonomy" id="86028"/>
    <lineage>
        <taxon>Eukaryota</taxon>
        <taxon>Fungi</taxon>
        <taxon>Dikarya</taxon>
        <taxon>Ascomycota</taxon>
        <taxon>Pezizomycotina</taxon>
        <taxon>Leotiomycetes</taxon>
        <taxon>Helotiales</taxon>
        <taxon>Ploettnerulaceae</taxon>
        <taxon>Oculimacula</taxon>
    </lineage>
</organism>
<accession>A0ABR4CAF5</accession>
<evidence type="ECO:0000313" key="3">
    <source>
        <dbReference type="Proteomes" id="UP001595075"/>
    </source>
</evidence>
<comment type="caution">
    <text evidence="2">The sequence shown here is derived from an EMBL/GenBank/DDBJ whole genome shotgun (WGS) entry which is preliminary data.</text>
</comment>
<dbReference type="EMBL" id="JAZHXI010000011">
    <property type="protein sequence ID" value="KAL2066214.1"/>
    <property type="molecule type" value="Genomic_DNA"/>
</dbReference>
<dbReference type="InterPro" id="IPR058664">
    <property type="entry name" value="ARB_00930-like_C"/>
</dbReference>
<gene>
    <name evidence="2" type="ORF">VTL71DRAFT_2285</name>
</gene>
<evidence type="ECO:0000259" key="1">
    <source>
        <dbReference type="Pfam" id="PF26335"/>
    </source>
</evidence>
<protein>
    <recommendedName>
        <fullName evidence="1">Beta-lactamase-like ARB-00930-like C-terminal domain-containing protein</fullName>
    </recommendedName>
</protein>
<reference evidence="2 3" key="1">
    <citation type="journal article" date="2024" name="Commun. Biol.">
        <title>Comparative genomic analysis of thermophilic fungi reveals convergent evolutionary adaptations and gene losses.</title>
        <authorList>
            <person name="Steindorff A.S."/>
            <person name="Aguilar-Pontes M.V."/>
            <person name="Robinson A.J."/>
            <person name="Andreopoulos B."/>
            <person name="LaButti K."/>
            <person name="Kuo A."/>
            <person name="Mondo S."/>
            <person name="Riley R."/>
            <person name="Otillar R."/>
            <person name="Haridas S."/>
            <person name="Lipzen A."/>
            <person name="Grimwood J."/>
            <person name="Schmutz J."/>
            <person name="Clum A."/>
            <person name="Reid I.D."/>
            <person name="Moisan M.C."/>
            <person name="Butler G."/>
            <person name="Nguyen T.T.M."/>
            <person name="Dewar K."/>
            <person name="Conant G."/>
            <person name="Drula E."/>
            <person name="Henrissat B."/>
            <person name="Hansel C."/>
            <person name="Singer S."/>
            <person name="Hutchinson M.I."/>
            <person name="de Vries R.P."/>
            <person name="Natvig D.O."/>
            <person name="Powell A.J."/>
            <person name="Tsang A."/>
            <person name="Grigoriev I.V."/>
        </authorList>
    </citation>
    <scope>NUCLEOTIDE SEQUENCE [LARGE SCALE GENOMIC DNA]</scope>
    <source>
        <strain evidence="2 3">CBS 494.80</strain>
    </source>
</reference>
<keyword evidence="3" id="KW-1185">Reference proteome</keyword>
<dbReference type="SUPFAM" id="SSF56601">
    <property type="entry name" value="beta-lactamase/transpeptidase-like"/>
    <property type="match status" value="1"/>
</dbReference>
<proteinExistence type="predicted"/>